<dbReference type="Proteomes" id="UP001597294">
    <property type="component" value="Unassembled WGS sequence"/>
</dbReference>
<protein>
    <submittedName>
        <fullName evidence="2">MOSC domain-containing protein</fullName>
    </submittedName>
</protein>
<proteinExistence type="predicted"/>
<keyword evidence="3" id="KW-1185">Reference proteome</keyword>
<sequence>MITSNVFLIDKVLTGRAVSFGPKDRMSAIDKVPVFDALQVTKLGLFGDEQADPRHHGGPEKAIHHYAADHYATWGGEFPEINRERLYAGGFGENISTMGLCEADVFIGDVYRIGTALVQVSQGRQPCWKLNVRFENSKMAALVQSTGRTGWYYRVLEEGKIQAGDRISLVERINSEWSLSRIQHVLYEDTLNQSALEALAGIKELAENWRVLVQKRLSRLKVEDWKPRLETPA</sequence>
<feature type="domain" description="MOSC" evidence="1">
    <location>
        <begin position="32"/>
        <end position="170"/>
    </location>
</feature>
<dbReference type="PANTHER" id="PTHR30212:SF2">
    <property type="entry name" value="PROTEIN YIIM"/>
    <property type="match status" value="1"/>
</dbReference>
<reference evidence="3" key="1">
    <citation type="journal article" date="2019" name="Int. J. Syst. Evol. Microbiol.">
        <title>The Global Catalogue of Microorganisms (GCM) 10K type strain sequencing project: providing services to taxonomists for standard genome sequencing and annotation.</title>
        <authorList>
            <consortium name="The Broad Institute Genomics Platform"/>
            <consortium name="The Broad Institute Genome Sequencing Center for Infectious Disease"/>
            <person name="Wu L."/>
            <person name="Ma J."/>
        </authorList>
    </citation>
    <scope>NUCLEOTIDE SEQUENCE [LARGE SCALE GENOMIC DNA]</scope>
    <source>
        <strain evidence="3">CGMCC 4.7192</strain>
    </source>
</reference>
<dbReference type="Pfam" id="PF03473">
    <property type="entry name" value="MOSC"/>
    <property type="match status" value="1"/>
</dbReference>
<comment type="caution">
    <text evidence="2">The sequence shown here is derived from an EMBL/GenBank/DDBJ whole genome shotgun (WGS) entry which is preliminary data.</text>
</comment>
<name>A0ABW5BKR1_9PROT</name>
<evidence type="ECO:0000259" key="1">
    <source>
        <dbReference type="PROSITE" id="PS51340"/>
    </source>
</evidence>
<organism evidence="2 3">
    <name type="scientific">Kiloniella antarctica</name>
    <dbReference type="NCBI Taxonomy" id="1550907"/>
    <lineage>
        <taxon>Bacteria</taxon>
        <taxon>Pseudomonadati</taxon>
        <taxon>Pseudomonadota</taxon>
        <taxon>Alphaproteobacteria</taxon>
        <taxon>Rhodospirillales</taxon>
        <taxon>Kiloniellaceae</taxon>
        <taxon>Kiloniella</taxon>
    </lineage>
</organism>
<accession>A0ABW5BKR1</accession>
<dbReference type="InterPro" id="IPR011037">
    <property type="entry name" value="Pyrv_Knase-like_insert_dom_sf"/>
</dbReference>
<dbReference type="SUPFAM" id="SSF50800">
    <property type="entry name" value="PK beta-barrel domain-like"/>
    <property type="match status" value="1"/>
</dbReference>
<dbReference type="InterPro" id="IPR005163">
    <property type="entry name" value="Tri_helical_YiiM-like"/>
</dbReference>
<evidence type="ECO:0000313" key="3">
    <source>
        <dbReference type="Proteomes" id="UP001597294"/>
    </source>
</evidence>
<dbReference type="InterPro" id="IPR052353">
    <property type="entry name" value="Benzoxazolinone_Detox_Enz"/>
</dbReference>
<gene>
    <name evidence="2" type="ORF">ACFSKO_10600</name>
</gene>
<dbReference type="Pfam" id="PF03475">
    <property type="entry name" value="YiiM_3-alpha"/>
    <property type="match status" value="1"/>
</dbReference>
<dbReference type="PANTHER" id="PTHR30212">
    <property type="entry name" value="PROTEIN YIIM"/>
    <property type="match status" value="1"/>
</dbReference>
<dbReference type="EMBL" id="JBHUII010000004">
    <property type="protein sequence ID" value="MFD2206066.1"/>
    <property type="molecule type" value="Genomic_DNA"/>
</dbReference>
<dbReference type="InterPro" id="IPR005302">
    <property type="entry name" value="MoCF_Sase_C"/>
</dbReference>
<dbReference type="RefSeq" id="WP_380251283.1">
    <property type="nucleotide sequence ID" value="NZ_JBHUII010000004.1"/>
</dbReference>
<dbReference type="Gene3D" id="2.40.33.20">
    <property type="entry name" value="PK beta-barrel domain-like"/>
    <property type="match status" value="1"/>
</dbReference>
<dbReference type="PROSITE" id="PS51340">
    <property type="entry name" value="MOSC"/>
    <property type="match status" value="1"/>
</dbReference>
<evidence type="ECO:0000313" key="2">
    <source>
        <dbReference type="EMBL" id="MFD2206066.1"/>
    </source>
</evidence>